<sequence>MAGNMMETHDAEQISLFDRSSSSSVLHASLSTEPPSIVRAEGHYLHTSTRTAIYDTLNGAAVSCIGDNHPRVKRAMQQQLNAVEYCFAPHFTTPAYEKLARFLVDSTNRQLQKVFVTGSGSEAIEATIKMARQFMTRDRSYYGNTLGALDILGYEAWRTIYKPLLSGYMSHVSPCYPYHDLRQGESTQAYVERLAQELEDEFQRVSPRTLGRMTEVYERRGALFILDGVFAGMGRTGSLHAWEGVVPDLQTVAKGLGAGYAPVGALMVGKKIVDVLDRGTKAFVHFQTYDGHPLACAAVYEVQQVIHDEGLVENCGKMGDYLGERLRAQLGTHPNVGDLRGRGLAWASELVKDRNTKEPFPVKQKVAPTIHAAGLQKFEIVLLPGGGVVDGVNGDLVVLAPAYDINREEVDLVVQRTATAIDCVLGPTTGVVRL</sequence>
<gene>
    <name evidence="4" type="ORF">P171DRAFT_497356</name>
</gene>
<dbReference type="CDD" id="cd00610">
    <property type="entry name" value="OAT_like"/>
    <property type="match status" value="1"/>
</dbReference>
<evidence type="ECO:0000256" key="1">
    <source>
        <dbReference type="ARBA" id="ARBA00008954"/>
    </source>
</evidence>
<evidence type="ECO:0000256" key="3">
    <source>
        <dbReference type="RuleBase" id="RU003560"/>
    </source>
</evidence>
<dbReference type="Proteomes" id="UP000799764">
    <property type="component" value="Unassembled WGS sequence"/>
</dbReference>
<dbReference type="InterPro" id="IPR015422">
    <property type="entry name" value="PyrdxlP-dep_Trfase_small"/>
</dbReference>
<protein>
    <submittedName>
        <fullName evidence="4">PLP-dependent transferase</fullName>
    </submittedName>
</protein>
<dbReference type="InterPro" id="IPR015421">
    <property type="entry name" value="PyrdxlP-dep_Trfase_major"/>
</dbReference>
<comment type="similarity">
    <text evidence="1 3">Belongs to the class-III pyridoxal-phosphate-dependent aminotransferase family.</text>
</comment>
<accession>A0A9P4PG03</accession>
<evidence type="ECO:0000256" key="2">
    <source>
        <dbReference type="ARBA" id="ARBA00022898"/>
    </source>
</evidence>
<keyword evidence="4" id="KW-0808">Transferase</keyword>
<dbReference type="InterPro" id="IPR005814">
    <property type="entry name" value="Aminotrans_3"/>
</dbReference>
<proteinExistence type="inferred from homology"/>
<dbReference type="PANTHER" id="PTHR43094">
    <property type="entry name" value="AMINOTRANSFERASE"/>
    <property type="match status" value="1"/>
</dbReference>
<comment type="caution">
    <text evidence="4">The sequence shown here is derived from an EMBL/GenBank/DDBJ whole genome shotgun (WGS) entry which is preliminary data.</text>
</comment>
<dbReference type="GO" id="GO:0030170">
    <property type="term" value="F:pyridoxal phosphate binding"/>
    <property type="evidence" value="ECO:0007669"/>
    <property type="project" value="InterPro"/>
</dbReference>
<dbReference type="GO" id="GO:0008483">
    <property type="term" value="F:transaminase activity"/>
    <property type="evidence" value="ECO:0007669"/>
    <property type="project" value="InterPro"/>
</dbReference>
<dbReference type="Gene3D" id="3.40.640.10">
    <property type="entry name" value="Type I PLP-dependent aspartate aminotransferase-like (Major domain)"/>
    <property type="match status" value="2"/>
</dbReference>
<dbReference type="EMBL" id="MU001504">
    <property type="protein sequence ID" value="KAF2442458.1"/>
    <property type="molecule type" value="Genomic_DNA"/>
</dbReference>
<dbReference type="GO" id="GO:0005829">
    <property type="term" value="C:cytosol"/>
    <property type="evidence" value="ECO:0007669"/>
    <property type="project" value="TreeGrafter"/>
</dbReference>
<dbReference type="SUPFAM" id="SSF53383">
    <property type="entry name" value="PLP-dependent transferases"/>
    <property type="match status" value="1"/>
</dbReference>
<name>A0A9P4PG03_9PLEO</name>
<keyword evidence="2 3" id="KW-0663">Pyridoxal phosphate</keyword>
<dbReference type="PANTHER" id="PTHR43094:SF1">
    <property type="entry name" value="AMINOTRANSFERASE CLASS-III"/>
    <property type="match status" value="1"/>
</dbReference>
<dbReference type="InterPro" id="IPR015424">
    <property type="entry name" value="PyrdxlP-dep_Trfase"/>
</dbReference>
<organism evidence="4 5">
    <name type="scientific">Karstenula rhodostoma CBS 690.94</name>
    <dbReference type="NCBI Taxonomy" id="1392251"/>
    <lineage>
        <taxon>Eukaryota</taxon>
        <taxon>Fungi</taxon>
        <taxon>Dikarya</taxon>
        <taxon>Ascomycota</taxon>
        <taxon>Pezizomycotina</taxon>
        <taxon>Dothideomycetes</taxon>
        <taxon>Pleosporomycetidae</taxon>
        <taxon>Pleosporales</taxon>
        <taxon>Massarineae</taxon>
        <taxon>Didymosphaeriaceae</taxon>
        <taxon>Karstenula</taxon>
    </lineage>
</organism>
<evidence type="ECO:0000313" key="5">
    <source>
        <dbReference type="Proteomes" id="UP000799764"/>
    </source>
</evidence>
<dbReference type="Pfam" id="PF00202">
    <property type="entry name" value="Aminotran_3"/>
    <property type="match status" value="2"/>
</dbReference>
<dbReference type="OrthoDB" id="5419315at2759"/>
<keyword evidence="5" id="KW-1185">Reference proteome</keyword>
<dbReference type="Gene3D" id="3.90.1150.10">
    <property type="entry name" value="Aspartate Aminotransferase, domain 1"/>
    <property type="match status" value="2"/>
</dbReference>
<evidence type="ECO:0000313" key="4">
    <source>
        <dbReference type="EMBL" id="KAF2442458.1"/>
    </source>
</evidence>
<dbReference type="AlphaFoldDB" id="A0A9P4PG03"/>
<reference evidence="4" key="1">
    <citation type="journal article" date="2020" name="Stud. Mycol.">
        <title>101 Dothideomycetes genomes: a test case for predicting lifestyles and emergence of pathogens.</title>
        <authorList>
            <person name="Haridas S."/>
            <person name="Albert R."/>
            <person name="Binder M."/>
            <person name="Bloem J."/>
            <person name="Labutti K."/>
            <person name="Salamov A."/>
            <person name="Andreopoulos B."/>
            <person name="Baker S."/>
            <person name="Barry K."/>
            <person name="Bills G."/>
            <person name="Bluhm B."/>
            <person name="Cannon C."/>
            <person name="Castanera R."/>
            <person name="Culley D."/>
            <person name="Daum C."/>
            <person name="Ezra D."/>
            <person name="Gonzalez J."/>
            <person name="Henrissat B."/>
            <person name="Kuo A."/>
            <person name="Liang C."/>
            <person name="Lipzen A."/>
            <person name="Lutzoni F."/>
            <person name="Magnuson J."/>
            <person name="Mondo S."/>
            <person name="Nolan M."/>
            <person name="Ohm R."/>
            <person name="Pangilinan J."/>
            <person name="Park H.-J."/>
            <person name="Ramirez L."/>
            <person name="Alfaro M."/>
            <person name="Sun H."/>
            <person name="Tritt A."/>
            <person name="Yoshinaga Y."/>
            <person name="Zwiers L.-H."/>
            <person name="Turgeon B."/>
            <person name="Goodwin S."/>
            <person name="Spatafora J."/>
            <person name="Crous P."/>
            <person name="Grigoriev I."/>
        </authorList>
    </citation>
    <scope>NUCLEOTIDE SEQUENCE</scope>
    <source>
        <strain evidence="4">CBS 690.94</strain>
    </source>
</reference>